<evidence type="ECO:0000256" key="1">
    <source>
        <dbReference type="SAM" id="MobiDB-lite"/>
    </source>
</evidence>
<sequence length="52" mass="5969">VEGARNKVILVKDALSKLRRQQYTIEELTSKPLPEGVDPLHLESYLSDKDFQ</sequence>
<proteinExistence type="predicted"/>
<dbReference type="EMBL" id="JAMKFB020000012">
    <property type="protein sequence ID" value="KAL0179778.1"/>
    <property type="molecule type" value="Genomic_DNA"/>
</dbReference>
<feature type="region of interest" description="Disordered" evidence="1">
    <location>
        <begin position="30"/>
        <end position="52"/>
    </location>
</feature>
<feature type="domain" description="HP" evidence="2">
    <location>
        <begin position="17"/>
        <end position="52"/>
    </location>
</feature>
<comment type="caution">
    <text evidence="3">The sequence shown here is derived from an EMBL/GenBank/DDBJ whole genome shotgun (WGS) entry which is preliminary data.</text>
</comment>
<evidence type="ECO:0000313" key="4">
    <source>
        <dbReference type="Proteomes" id="UP001529510"/>
    </source>
</evidence>
<name>A0ABD0Q299_CIRMR</name>
<organism evidence="3 4">
    <name type="scientific">Cirrhinus mrigala</name>
    <name type="common">Mrigala</name>
    <dbReference type="NCBI Taxonomy" id="683832"/>
    <lineage>
        <taxon>Eukaryota</taxon>
        <taxon>Metazoa</taxon>
        <taxon>Chordata</taxon>
        <taxon>Craniata</taxon>
        <taxon>Vertebrata</taxon>
        <taxon>Euteleostomi</taxon>
        <taxon>Actinopterygii</taxon>
        <taxon>Neopterygii</taxon>
        <taxon>Teleostei</taxon>
        <taxon>Ostariophysi</taxon>
        <taxon>Cypriniformes</taxon>
        <taxon>Cyprinidae</taxon>
        <taxon>Labeoninae</taxon>
        <taxon>Labeonini</taxon>
        <taxon>Cirrhinus</taxon>
    </lineage>
</organism>
<feature type="non-terminal residue" evidence="3">
    <location>
        <position position="52"/>
    </location>
</feature>
<dbReference type="AlphaFoldDB" id="A0ABD0Q299"/>
<keyword evidence="4" id="KW-1185">Reference proteome</keyword>
<evidence type="ECO:0000259" key="2">
    <source>
        <dbReference type="PROSITE" id="PS51089"/>
    </source>
</evidence>
<protein>
    <recommendedName>
        <fullName evidence="2">HP domain-containing protein</fullName>
    </recommendedName>
</protein>
<dbReference type="Proteomes" id="UP001529510">
    <property type="component" value="Unassembled WGS sequence"/>
</dbReference>
<gene>
    <name evidence="3" type="ORF">M9458_025220</name>
</gene>
<dbReference type="Gene3D" id="1.10.950.10">
    <property type="entry name" value="Villin headpiece domain"/>
    <property type="match status" value="1"/>
</dbReference>
<dbReference type="SUPFAM" id="SSF47050">
    <property type="entry name" value="VHP, Villin headpiece domain"/>
    <property type="match status" value="1"/>
</dbReference>
<feature type="compositionally biased region" description="Basic and acidic residues" evidence="1">
    <location>
        <begin position="38"/>
        <end position="52"/>
    </location>
</feature>
<evidence type="ECO:0000313" key="3">
    <source>
        <dbReference type="EMBL" id="KAL0179778.1"/>
    </source>
</evidence>
<feature type="non-terminal residue" evidence="3">
    <location>
        <position position="1"/>
    </location>
</feature>
<reference evidence="3 4" key="1">
    <citation type="submission" date="2024-05" db="EMBL/GenBank/DDBJ databases">
        <title>Genome sequencing and assembly of Indian major carp, Cirrhinus mrigala (Hamilton, 1822).</title>
        <authorList>
            <person name="Mohindra V."/>
            <person name="Chowdhury L.M."/>
            <person name="Lal K."/>
            <person name="Jena J.K."/>
        </authorList>
    </citation>
    <scope>NUCLEOTIDE SEQUENCE [LARGE SCALE GENOMIC DNA]</scope>
    <source>
        <strain evidence="3">CM1030</strain>
        <tissue evidence="3">Blood</tissue>
    </source>
</reference>
<dbReference type="InterPro" id="IPR003128">
    <property type="entry name" value="Villin_headpiece"/>
</dbReference>
<dbReference type="InterPro" id="IPR036886">
    <property type="entry name" value="Villin_headpiece_dom_sf"/>
</dbReference>
<dbReference type="PROSITE" id="PS51089">
    <property type="entry name" value="HP"/>
    <property type="match status" value="1"/>
</dbReference>
<accession>A0ABD0Q299</accession>